<evidence type="ECO:0000256" key="3">
    <source>
        <dbReference type="ARBA" id="ARBA00022692"/>
    </source>
</evidence>
<evidence type="ECO:0000256" key="6">
    <source>
        <dbReference type="SAM" id="Phobius"/>
    </source>
</evidence>
<dbReference type="EMBL" id="JBHSCL010000007">
    <property type="protein sequence ID" value="MFC4220782.1"/>
    <property type="molecule type" value="Genomic_DNA"/>
</dbReference>
<dbReference type="Proteomes" id="UP001595841">
    <property type="component" value="Unassembled WGS sequence"/>
</dbReference>
<comment type="similarity">
    <text evidence="2">Belongs to the TMEM86 family.</text>
</comment>
<name>A0ABV8PPA5_9FLAO</name>
<protein>
    <submittedName>
        <fullName evidence="7">Lysoplasmalogenase</fullName>
    </submittedName>
</protein>
<organism evidence="7 8">
    <name type="scientific">Flagellimonas marina</name>
    <dbReference type="NCBI Taxonomy" id="1775168"/>
    <lineage>
        <taxon>Bacteria</taxon>
        <taxon>Pseudomonadati</taxon>
        <taxon>Bacteroidota</taxon>
        <taxon>Flavobacteriia</taxon>
        <taxon>Flavobacteriales</taxon>
        <taxon>Flavobacteriaceae</taxon>
        <taxon>Flagellimonas</taxon>
    </lineage>
</organism>
<dbReference type="RefSeq" id="WP_379764693.1">
    <property type="nucleotide sequence ID" value="NZ_JBHSCL010000007.1"/>
</dbReference>
<gene>
    <name evidence="7" type="ORF">ACFOWS_11585</name>
</gene>
<proteinExistence type="inferred from homology"/>
<feature type="transmembrane region" description="Helical" evidence="6">
    <location>
        <begin position="34"/>
        <end position="53"/>
    </location>
</feature>
<evidence type="ECO:0000256" key="4">
    <source>
        <dbReference type="ARBA" id="ARBA00022989"/>
    </source>
</evidence>
<sequence length="232" mass="26399">MVIQPKKWQTRINLLSVVLACTAIYLDFMGHDFYLFFKPLTTILIVSLLLFTPKKAYSKFKLTMMIAFGFCLLGDILLLNPAYFVFGLVAFLLAHILFIVAFIQHKGFQFHGISFMVIFAIGGSIFFWLKPDLGDFMIPVLVYVLVITSMAWQGIRMYLKDKGKAYVWIALAVILFMLSDTLLAINKFKAPFAYASVLILGTYWLSIGLLVNSTFTIVWDSKLNPTSYPKPK</sequence>
<dbReference type="InterPro" id="IPR012506">
    <property type="entry name" value="TMEM86B-like"/>
</dbReference>
<feature type="transmembrane region" description="Helical" evidence="6">
    <location>
        <begin position="110"/>
        <end position="130"/>
    </location>
</feature>
<dbReference type="Pfam" id="PF07947">
    <property type="entry name" value="YhhN"/>
    <property type="match status" value="1"/>
</dbReference>
<feature type="transmembrane region" description="Helical" evidence="6">
    <location>
        <begin position="165"/>
        <end position="185"/>
    </location>
</feature>
<evidence type="ECO:0000313" key="7">
    <source>
        <dbReference type="EMBL" id="MFC4220782.1"/>
    </source>
</evidence>
<evidence type="ECO:0000313" key="8">
    <source>
        <dbReference type="Proteomes" id="UP001595841"/>
    </source>
</evidence>
<keyword evidence="4 6" id="KW-1133">Transmembrane helix</keyword>
<accession>A0ABV8PPA5</accession>
<feature type="transmembrane region" description="Helical" evidence="6">
    <location>
        <begin position="191"/>
        <end position="211"/>
    </location>
</feature>
<dbReference type="PANTHER" id="PTHR31885:SF6">
    <property type="entry name" value="GH04784P"/>
    <property type="match status" value="1"/>
</dbReference>
<keyword evidence="5 6" id="KW-0472">Membrane</keyword>
<feature type="transmembrane region" description="Helical" evidence="6">
    <location>
        <begin position="12"/>
        <end position="28"/>
    </location>
</feature>
<comment type="caution">
    <text evidence="7">The sequence shown here is derived from an EMBL/GenBank/DDBJ whole genome shotgun (WGS) entry which is preliminary data.</text>
</comment>
<reference evidence="8" key="1">
    <citation type="journal article" date="2019" name="Int. J. Syst. Evol. Microbiol.">
        <title>The Global Catalogue of Microorganisms (GCM) 10K type strain sequencing project: providing services to taxonomists for standard genome sequencing and annotation.</title>
        <authorList>
            <consortium name="The Broad Institute Genomics Platform"/>
            <consortium name="The Broad Institute Genome Sequencing Center for Infectious Disease"/>
            <person name="Wu L."/>
            <person name="Ma J."/>
        </authorList>
    </citation>
    <scope>NUCLEOTIDE SEQUENCE [LARGE SCALE GENOMIC DNA]</scope>
    <source>
        <strain evidence="8">CGMCC 1.15774</strain>
    </source>
</reference>
<evidence type="ECO:0000256" key="2">
    <source>
        <dbReference type="ARBA" id="ARBA00007375"/>
    </source>
</evidence>
<comment type="subcellular location">
    <subcellularLocation>
        <location evidence="1">Membrane</location>
        <topology evidence="1">Multi-pass membrane protein</topology>
    </subcellularLocation>
</comment>
<dbReference type="PANTHER" id="PTHR31885">
    <property type="entry name" value="GH04784P"/>
    <property type="match status" value="1"/>
</dbReference>
<feature type="transmembrane region" description="Helical" evidence="6">
    <location>
        <begin position="136"/>
        <end position="153"/>
    </location>
</feature>
<feature type="transmembrane region" description="Helical" evidence="6">
    <location>
        <begin position="60"/>
        <end position="78"/>
    </location>
</feature>
<keyword evidence="3 6" id="KW-0812">Transmembrane</keyword>
<evidence type="ECO:0000256" key="1">
    <source>
        <dbReference type="ARBA" id="ARBA00004141"/>
    </source>
</evidence>
<keyword evidence="8" id="KW-1185">Reference proteome</keyword>
<evidence type="ECO:0000256" key="5">
    <source>
        <dbReference type="ARBA" id="ARBA00023136"/>
    </source>
</evidence>